<sequence length="156" mass="18507">MIIRKIERKDINQLENLINSCMREFKGDKVGCTDVNFDFSIFYSEEKNKKSNYWVVEEDENLVAGCGIKPLSNNGDICELYSMYLLKEVRQSRIDKILLEIALDFAGRYYRKCYVKTFSNMIAVNEFYKKNGFISLKKPILEENYDKSDVWYIREL</sequence>
<reference evidence="2 3" key="1">
    <citation type="submission" date="2022-04" db="EMBL/GenBank/DDBJ databases">
        <title>Genome sequence of C. roseum typestrain.</title>
        <authorList>
            <person name="Poehlein A."/>
            <person name="Schoch T."/>
            <person name="Duerre P."/>
            <person name="Daniel R."/>
        </authorList>
    </citation>
    <scope>NUCLEOTIDE SEQUENCE [LARGE SCALE GENOMIC DNA]</scope>
    <source>
        <strain evidence="2 3">DSM 7320</strain>
    </source>
</reference>
<dbReference type="Pfam" id="PF13508">
    <property type="entry name" value="Acetyltransf_7"/>
    <property type="match status" value="1"/>
</dbReference>
<name>A0A1S8L7Q5_9CLOT</name>
<dbReference type="PANTHER" id="PTHR13947:SF37">
    <property type="entry name" value="LD18367P"/>
    <property type="match status" value="1"/>
</dbReference>
<dbReference type="AlphaFoldDB" id="A0A1S8L7Q5"/>
<dbReference type="STRING" id="84029.CROST_17790"/>
<dbReference type="InterPro" id="IPR000182">
    <property type="entry name" value="GNAT_dom"/>
</dbReference>
<keyword evidence="3" id="KW-1185">Reference proteome</keyword>
<dbReference type="Gene3D" id="3.40.630.30">
    <property type="match status" value="1"/>
</dbReference>
<gene>
    <name evidence="2" type="ORF">CROST_038010</name>
</gene>
<dbReference type="PROSITE" id="PS51186">
    <property type="entry name" value="GNAT"/>
    <property type="match status" value="1"/>
</dbReference>
<evidence type="ECO:0000313" key="3">
    <source>
        <dbReference type="Proteomes" id="UP000190951"/>
    </source>
</evidence>
<proteinExistence type="predicted"/>
<keyword evidence="1" id="KW-0808">Transferase</keyword>
<accession>A0A1S8L7Q5</accession>
<dbReference type="InterPro" id="IPR050769">
    <property type="entry name" value="NAT_camello-type"/>
</dbReference>
<dbReference type="InterPro" id="IPR016181">
    <property type="entry name" value="Acyl_CoA_acyltransferase"/>
</dbReference>
<dbReference type="Proteomes" id="UP000190951">
    <property type="component" value="Chromosome"/>
</dbReference>
<dbReference type="SUPFAM" id="SSF55729">
    <property type="entry name" value="Acyl-CoA N-acyltransferases (Nat)"/>
    <property type="match status" value="1"/>
</dbReference>
<dbReference type="KEGG" id="crw:CROST_038010"/>
<organism evidence="2 3">
    <name type="scientific">Clostridium felsineum</name>
    <dbReference type="NCBI Taxonomy" id="36839"/>
    <lineage>
        <taxon>Bacteria</taxon>
        <taxon>Bacillati</taxon>
        <taxon>Bacillota</taxon>
        <taxon>Clostridia</taxon>
        <taxon>Eubacteriales</taxon>
        <taxon>Clostridiaceae</taxon>
        <taxon>Clostridium</taxon>
    </lineage>
</organism>
<protein>
    <submittedName>
        <fullName evidence="2">Uncharacterized protein</fullName>
    </submittedName>
</protein>
<evidence type="ECO:0000313" key="2">
    <source>
        <dbReference type="EMBL" id="URZ13051.1"/>
    </source>
</evidence>
<evidence type="ECO:0000256" key="1">
    <source>
        <dbReference type="ARBA" id="ARBA00022679"/>
    </source>
</evidence>
<dbReference type="GO" id="GO:0008080">
    <property type="term" value="F:N-acetyltransferase activity"/>
    <property type="evidence" value="ECO:0007669"/>
    <property type="project" value="InterPro"/>
</dbReference>
<dbReference type="RefSeq" id="WP_077836024.1">
    <property type="nucleotide sequence ID" value="NZ_CP096983.1"/>
</dbReference>
<dbReference type="EMBL" id="CP096983">
    <property type="protein sequence ID" value="URZ13051.1"/>
    <property type="molecule type" value="Genomic_DNA"/>
</dbReference>
<dbReference type="PANTHER" id="PTHR13947">
    <property type="entry name" value="GNAT FAMILY N-ACETYLTRANSFERASE"/>
    <property type="match status" value="1"/>
</dbReference>